<evidence type="ECO:0000259" key="3">
    <source>
        <dbReference type="Pfam" id="PF02776"/>
    </source>
</evidence>
<name>R9A4H2_9LEPT</name>
<dbReference type="Pfam" id="PF00205">
    <property type="entry name" value="TPP_enzyme_M"/>
    <property type="match status" value="1"/>
</dbReference>
<dbReference type="Pfam" id="PF02776">
    <property type="entry name" value="TPP_enzyme_N"/>
    <property type="match status" value="1"/>
</dbReference>
<dbReference type="SUPFAM" id="SSF52518">
    <property type="entry name" value="Thiamin diphosphate-binding fold (THDP-binding)"/>
    <property type="match status" value="1"/>
</dbReference>
<dbReference type="InterPro" id="IPR029035">
    <property type="entry name" value="DHS-like_NAD/FAD-binding_dom"/>
</dbReference>
<protein>
    <submittedName>
        <fullName evidence="4">Thiamine pyrophosphate enzyme, N-terminal TPP binding domain protein</fullName>
    </submittedName>
</protein>
<dbReference type="CDD" id="cd07035">
    <property type="entry name" value="TPP_PYR_POX_like"/>
    <property type="match status" value="1"/>
</dbReference>
<evidence type="ECO:0000259" key="2">
    <source>
        <dbReference type="Pfam" id="PF00205"/>
    </source>
</evidence>
<dbReference type="PANTHER" id="PTHR18968">
    <property type="entry name" value="THIAMINE PYROPHOSPHATE ENZYMES"/>
    <property type="match status" value="1"/>
</dbReference>
<dbReference type="AlphaFoldDB" id="R9A4H2"/>
<dbReference type="GO" id="GO:0005948">
    <property type="term" value="C:acetolactate synthase complex"/>
    <property type="evidence" value="ECO:0007669"/>
    <property type="project" value="TreeGrafter"/>
</dbReference>
<dbReference type="Gene3D" id="3.40.50.970">
    <property type="match status" value="1"/>
</dbReference>
<accession>R9A4H2</accession>
<evidence type="ECO:0000256" key="1">
    <source>
        <dbReference type="ARBA" id="ARBA00007812"/>
    </source>
</evidence>
<proteinExistence type="inferred from homology"/>
<dbReference type="GO" id="GO:0000287">
    <property type="term" value="F:magnesium ion binding"/>
    <property type="evidence" value="ECO:0007669"/>
    <property type="project" value="InterPro"/>
</dbReference>
<dbReference type="Proteomes" id="UP000013984">
    <property type="component" value="Unassembled WGS sequence"/>
</dbReference>
<dbReference type="GO" id="GO:0009097">
    <property type="term" value="P:isoleucine biosynthetic process"/>
    <property type="evidence" value="ECO:0007669"/>
    <property type="project" value="TreeGrafter"/>
</dbReference>
<dbReference type="InterPro" id="IPR045229">
    <property type="entry name" value="TPP_enz"/>
</dbReference>
<organism evidence="4 5">
    <name type="scientific">Leptospira wolbachii serovar Codice str. CDC</name>
    <dbReference type="NCBI Taxonomy" id="1218599"/>
    <lineage>
        <taxon>Bacteria</taxon>
        <taxon>Pseudomonadati</taxon>
        <taxon>Spirochaetota</taxon>
        <taxon>Spirochaetia</taxon>
        <taxon>Leptospirales</taxon>
        <taxon>Leptospiraceae</taxon>
        <taxon>Leptospira</taxon>
    </lineage>
</organism>
<evidence type="ECO:0000313" key="4">
    <source>
        <dbReference type="EMBL" id="EOQ97096.1"/>
    </source>
</evidence>
<dbReference type="GO" id="GO:0050660">
    <property type="term" value="F:flavin adenine dinucleotide binding"/>
    <property type="evidence" value="ECO:0007669"/>
    <property type="project" value="TreeGrafter"/>
</dbReference>
<dbReference type="PANTHER" id="PTHR18968:SF13">
    <property type="entry name" value="ACETOLACTATE SYNTHASE CATALYTIC SUBUNIT, MITOCHONDRIAL"/>
    <property type="match status" value="1"/>
</dbReference>
<feature type="domain" description="Thiamine pyrophosphate enzyme N-terminal TPP-binding" evidence="3">
    <location>
        <begin position="4"/>
        <end position="120"/>
    </location>
</feature>
<feature type="domain" description="Thiamine pyrophosphate enzyme central" evidence="2">
    <location>
        <begin position="196"/>
        <end position="329"/>
    </location>
</feature>
<dbReference type="SUPFAM" id="SSF52467">
    <property type="entry name" value="DHS-like NAD/FAD-binding domain"/>
    <property type="match status" value="1"/>
</dbReference>
<keyword evidence="5" id="KW-1185">Reference proteome</keyword>
<dbReference type="STRING" id="1218599.LEP1GSC195_2726"/>
<dbReference type="GO" id="GO:0009099">
    <property type="term" value="P:L-valine biosynthetic process"/>
    <property type="evidence" value="ECO:0007669"/>
    <property type="project" value="TreeGrafter"/>
</dbReference>
<dbReference type="GO" id="GO:0003984">
    <property type="term" value="F:acetolactate synthase activity"/>
    <property type="evidence" value="ECO:0007669"/>
    <property type="project" value="TreeGrafter"/>
</dbReference>
<dbReference type="Gene3D" id="3.40.50.1220">
    <property type="entry name" value="TPP-binding domain"/>
    <property type="match status" value="1"/>
</dbReference>
<evidence type="ECO:0000313" key="5">
    <source>
        <dbReference type="Proteomes" id="UP000013984"/>
    </source>
</evidence>
<reference evidence="4" key="1">
    <citation type="submission" date="2013-04" db="EMBL/GenBank/DDBJ databases">
        <authorList>
            <person name="Harkins D.M."/>
            <person name="Durkin A.S."/>
            <person name="Brinkac L.M."/>
            <person name="Haft D.H."/>
            <person name="Selengut J.D."/>
            <person name="Sanka R."/>
            <person name="DePew J."/>
            <person name="Purushe J."/>
            <person name="Galloway R.L."/>
            <person name="Vinetz J.M."/>
            <person name="Sutton G.G."/>
            <person name="Nierman W.C."/>
            <person name="Fouts D.E."/>
        </authorList>
    </citation>
    <scope>NUCLEOTIDE SEQUENCE [LARGE SCALE GENOMIC DNA]</scope>
    <source>
        <strain evidence="4">CDC</strain>
    </source>
</reference>
<comment type="caution">
    <text evidence="4">The sequence shown here is derived from an EMBL/GenBank/DDBJ whole genome shotgun (WGS) entry which is preliminary data.</text>
</comment>
<dbReference type="InterPro" id="IPR012001">
    <property type="entry name" value="Thiamin_PyroP_enz_TPP-bd_dom"/>
</dbReference>
<gene>
    <name evidence="4" type="ORF">LEP1GSC195_2726</name>
</gene>
<dbReference type="InterPro" id="IPR029061">
    <property type="entry name" value="THDP-binding"/>
</dbReference>
<dbReference type="GO" id="GO:0030976">
    <property type="term" value="F:thiamine pyrophosphate binding"/>
    <property type="evidence" value="ECO:0007669"/>
    <property type="project" value="InterPro"/>
</dbReference>
<dbReference type="EMBL" id="AOGZ02000014">
    <property type="protein sequence ID" value="EOQ97096.1"/>
    <property type="molecule type" value="Genomic_DNA"/>
</dbReference>
<sequence>MKKTGAWLVRYALEQIGVRYTFGIPGVHNTEIYDELNSSDSITPMLVTHEGCGAFMADAISRTSDSIGTLLIVPAAGVTHAASGIGEAFLDGVPMLVIAGGVRSDSQFKYQLHDMDQHALLKPITKKTFKVKSQEEVVETLYEAYQIAVSGEPGPVFVEIPVNIQLYAGPVETLPTYKDYCKAQTVTYPPFPFASIDEAVELLVQAKAPGLFLGWGAVDASTSTVEIAELLGAPVSTTLQGLSAFPGNHPLHCGMSFGAAAVPAATKAFSDCDCLLAVGTRFAEIATASFGVTVPKNLIHIDINPNVLSANYPAKVGITGDAKLILPELAKRLKLKLEQTKQSREERTQKIQLDIQKK</sequence>
<dbReference type="InterPro" id="IPR012000">
    <property type="entry name" value="Thiamin_PyroP_enz_cen_dom"/>
</dbReference>
<comment type="similarity">
    <text evidence="1">Belongs to the TPP enzyme family.</text>
</comment>